<evidence type="ECO:0000313" key="1">
    <source>
        <dbReference type="EMBL" id="KAF8785177.1"/>
    </source>
</evidence>
<gene>
    <name evidence="1" type="ORF">HNY73_010751</name>
</gene>
<accession>A0A8T0F227</accession>
<dbReference type="AlphaFoldDB" id="A0A8T0F227"/>
<proteinExistence type="predicted"/>
<evidence type="ECO:0000313" key="2">
    <source>
        <dbReference type="Proteomes" id="UP000807504"/>
    </source>
</evidence>
<protein>
    <submittedName>
        <fullName evidence="1">Uncharacterized protein</fullName>
    </submittedName>
</protein>
<comment type="caution">
    <text evidence="1">The sequence shown here is derived from an EMBL/GenBank/DDBJ whole genome shotgun (WGS) entry which is preliminary data.</text>
</comment>
<dbReference type="EMBL" id="JABXBU010000030">
    <property type="protein sequence ID" value="KAF8785177.1"/>
    <property type="molecule type" value="Genomic_DNA"/>
</dbReference>
<sequence length="102" mass="11031">MASERGCGLPENTLGKGGTHEKVLIESFAECAADYPVTIELCNIARIEATDHCTYFHSAASRANTSTSTVSWKPRNPTPTLGTRFVQSNPVSVACRHVVRLP</sequence>
<reference evidence="1" key="2">
    <citation type="submission" date="2020-06" db="EMBL/GenBank/DDBJ databases">
        <authorList>
            <person name="Sheffer M."/>
        </authorList>
    </citation>
    <scope>NUCLEOTIDE SEQUENCE</scope>
</reference>
<reference evidence="1" key="1">
    <citation type="journal article" date="2020" name="bioRxiv">
        <title>Chromosome-level reference genome of the European wasp spider Argiope bruennichi: a resource for studies on range expansion and evolutionary adaptation.</title>
        <authorList>
            <person name="Sheffer M.M."/>
            <person name="Hoppe A."/>
            <person name="Krehenwinkel H."/>
            <person name="Uhl G."/>
            <person name="Kuss A.W."/>
            <person name="Jensen L."/>
            <person name="Jensen C."/>
            <person name="Gillespie R.G."/>
            <person name="Hoff K.J."/>
            <person name="Prost S."/>
        </authorList>
    </citation>
    <scope>NUCLEOTIDE SEQUENCE</scope>
</reference>
<dbReference type="Proteomes" id="UP000807504">
    <property type="component" value="Unassembled WGS sequence"/>
</dbReference>
<name>A0A8T0F227_ARGBR</name>
<organism evidence="1 2">
    <name type="scientific">Argiope bruennichi</name>
    <name type="common">Wasp spider</name>
    <name type="synonym">Aranea bruennichi</name>
    <dbReference type="NCBI Taxonomy" id="94029"/>
    <lineage>
        <taxon>Eukaryota</taxon>
        <taxon>Metazoa</taxon>
        <taxon>Ecdysozoa</taxon>
        <taxon>Arthropoda</taxon>
        <taxon>Chelicerata</taxon>
        <taxon>Arachnida</taxon>
        <taxon>Araneae</taxon>
        <taxon>Araneomorphae</taxon>
        <taxon>Entelegynae</taxon>
        <taxon>Araneoidea</taxon>
        <taxon>Araneidae</taxon>
        <taxon>Argiope</taxon>
    </lineage>
</organism>
<keyword evidence="2" id="KW-1185">Reference proteome</keyword>